<dbReference type="NCBIfam" id="NF001939">
    <property type="entry name" value="PRK00719.1"/>
    <property type="match status" value="1"/>
</dbReference>
<dbReference type="Proteomes" id="UP000062645">
    <property type="component" value="Chromosome"/>
</dbReference>
<name>A0A0M4T6H8_9NOSO</name>
<evidence type="ECO:0000313" key="9">
    <source>
        <dbReference type="EMBL" id="ALF56108.1"/>
    </source>
</evidence>
<evidence type="ECO:0000256" key="3">
    <source>
        <dbReference type="ARBA" id="ARBA00022630"/>
    </source>
</evidence>
<dbReference type="GO" id="GO:0046306">
    <property type="term" value="P:alkanesulfonate catabolic process"/>
    <property type="evidence" value="ECO:0007669"/>
    <property type="project" value="TreeGrafter"/>
</dbReference>
<dbReference type="PANTHER" id="PTHR42847:SF4">
    <property type="entry name" value="ALKANESULFONATE MONOOXYGENASE-RELATED"/>
    <property type="match status" value="1"/>
</dbReference>
<dbReference type="EMBL" id="CP012036">
    <property type="protein sequence ID" value="ALF56108.1"/>
    <property type="molecule type" value="Genomic_DNA"/>
</dbReference>
<comment type="similarity">
    <text evidence="1 7">Belongs to the SsuD family.</text>
</comment>
<dbReference type="Pfam" id="PF00296">
    <property type="entry name" value="Bac_luciferase"/>
    <property type="match status" value="1"/>
</dbReference>
<dbReference type="HAMAP" id="MF_01229">
    <property type="entry name" value="Alkanesulf_monooxygen"/>
    <property type="match status" value="1"/>
</dbReference>
<dbReference type="CDD" id="cd01094">
    <property type="entry name" value="Alkanesulfonate_monoxygenase"/>
    <property type="match status" value="1"/>
</dbReference>
<dbReference type="InterPro" id="IPR050172">
    <property type="entry name" value="SsuD_RutA_monooxygenase"/>
</dbReference>
<dbReference type="InterPro" id="IPR019911">
    <property type="entry name" value="Alkanesulphonate_mOase_FMN-dep"/>
</dbReference>
<evidence type="ECO:0000313" key="10">
    <source>
        <dbReference type="Proteomes" id="UP000062645"/>
    </source>
</evidence>
<evidence type="ECO:0000256" key="7">
    <source>
        <dbReference type="HAMAP-Rule" id="MF_01229"/>
    </source>
</evidence>
<keyword evidence="3 7" id="KW-0285">Flavoprotein</keyword>
<dbReference type="GO" id="GO:0008726">
    <property type="term" value="F:alkanesulfonate monooxygenase activity"/>
    <property type="evidence" value="ECO:0007669"/>
    <property type="project" value="UniProtKB-UniRule"/>
</dbReference>
<proteinExistence type="inferred from homology"/>
<dbReference type="EC" id="1.14.14.5" evidence="2 7"/>
<dbReference type="InterPro" id="IPR011251">
    <property type="entry name" value="Luciferase-like_dom"/>
</dbReference>
<gene>
    <name evidence="7" type="primary">ssuD</name>
    <name evidence="9" type="ORF">ACX27_29870</name>
</gene>
<dbReference type="OrthoDB" id="9814695at2"/>
<keyword evidence="4 7" id="KW-0288">FMN</keyword>
<sequence length="381" mass="42089">MQLLWFIPTHGEGRYLGTAIGGRVTNFDYWRQIAQAVDHLGFAGALLPTGRSCEDAWILASTLVTHTKQMKFLVAIRPGLMSPAVAARMAATFDRISGGRLLINVVTGGDPVELAGDGLHLSHDDRYKLTDEFLAVWRQIAASETTNFQGDYLNIQSGKLLFPTVQKPHPPLWFGGSSAIAQEIAAKHVDVYLTWGEPPEQVAQKISSVRRLAEAQGRTLRFGIRLHVIVRETESQAWDAANNLIRYVDEDAIAQAQKAYARMDSEGQHRMTTLHNGSREALEISPNLWAGIGLVRGGAGTALVGDPDTVARRMLEYQDLGIDTFIFSGYPHLEEAYRVAELLFPRLPLQNQPTQQPQLLSPFGEVVANQEFPKPQIATVD</sequence>
<evidence type="ECO:0000256" key="2">
    <source>
        <dbReference type="ARBA" id="ARBA00012113"/>
    </source>
</evidence>
<dbReference type="Gene3D" id="3.20.20.30">
    <property type="entry name" value="Luciferase-like domain"/>
    <property type="match status" value="1"/>
</dbReference>
<dbReference type="InterPro" id="IPR036661">
    <property type="entry name" value="Luciferase-like_sf"/>
</dbReference>
<reference evidence="10" key="1">
    <citation type="submission" date="2015-07" db="EMBL/GenBank/DDBJ databases">
        <title>Genome Of Nitrogen-Fixing Cyanobacterium Nostoc piscinale CENA21 From Solimoes/Amazon River Floodplain Sediments And Comparative Genomics To Uncover Biosynthetic Natural Products Potential.</title>
        <authorList>
            <person name="Leao T.F."/>
            <person name="Leao P.N."/>
            <person name="Guimaraes P.I."/>
            <person name="de Melo A.G.C."/>
            <person name="Ramos R.T.J."/>
            <person name="Silva A."/>
            <person name="Fiore M.F."/>
            <person name="Schneider M.P.C."/>
        </authorList>
    </citation>
    <scope>NUCLEOTIDE SEQUENCE [LARGE SCALE GENOMIC DNA]</scope>
    <source>
        <strain evidence="10">CENA21</strain>
    </source>
</reference>
<dbReference type="STRING" id="224013.ACX27_29870"/>
<keyword evidence="6 7" id="KW-0503">Monooxygenase</keyword>
<dbReference type="NCBIfam" id="TIGR03565">
    <property type="entry name" value="alk_sulf_monoox"/>
    <property type="match status" value="1"/>
</dbReference>
<dbReference type="AlphaFoldDB" id="A0A0M4T6H8"/>
<comment type="catalytic activity">
    <reaction evidence="7">
        <text>an alkanesulfonate + FMNH2 + O2 = an aldehyde + FMN + sulfite + H2O + 2 H(+)</text>
        <dbReference type="Rhea" id="RHEA:23064"/>
        <dbReference type="ChEBI" id="CHEBI:15377"/>
        <dbReference type="ChEBI" id="CHEBI:15378"/>
        <dbReference type="ChEBI" id="CHEBI:15379"/>
        <dbReference type="ChEBI" id="CHEBI:17359"/>
        <dbReference type="ChEBI" id="CHEBI:17478"/>
        <dbReference type="ChEBI" id="CHEBI:57618"/>
        <dbReference type="ChEBI" id="CHEBI:58210"/>
        <dbReference type="ChEBI" id="CHEBI:134249"/>
        <dbReference type="EC" id="1.14.14.5"/>
    </reaction>
</comment>
<dbReference type="RefSeq" id="WP_062297898.1">
    <property type="nucleotide sequence ID" value="NZ_CP012036.1"/>
</dbReference>
<evidence type="ECO:0000259" key="8">
    <source>
        <dbReference type="Pfam" id="PF00296"/>
    </source>
</evidence>
<evidence type="ECO:0000256" key="1">
    <source>
        <dbReference type="ARBA" id="ARBA00007044"/>
    </source>
</evidence>
<keyword evidence="5 7" id="KW-0560">Oxidoreductase</keyword>
<comment type="function">
    <text evidence="7">Catalyzes the desulfonation of aliphatic sulfonates.</text>
</comment>
<organism evidence="9 10">
    <name type="scientific">Nostoc piscinale CENA21</name>
    <dbReference type="NCBI Taxonomy" id="224013"/>
    <lineage>
        <taxon>Bacteria</taxon>
        <taxon>Bacillati</taxon>
        <taxon>Cyanobacteriota</taxon>
        <taxon>Cyanophyceae</taxon>
        <taxon>Nostocales</taxon>
        <taxon>Nostocaceae</taxon>
        <taxon>Nostoc</taxon>
    </lineage>
</organism>
<reference evidence="9 10" key="2">
    <citation type="journal article" date="2016" name="Genome Announc.">
        <title>Draft Genome Sequence of the N2-Fixing Cyanobacterium Nostoc piscinale CENA21, Isolated from the Brazilian Amazon Floodplain.</title>
        <authorList>
            <person name="Leao T."/>
            <person name="Guimaraes P.I."/>
            <person name="de Melo A.G."/>
            <person name="Ramos R.T."/>
            <person name="Leao P.N."/>
            <person name="Silva A."/>
            <person name="Fiore M.F."/>
            <person name="Schneider M.P."/>
        </authorList>
    </citation>
    <scope>NUCLEOTIDE SEQUENCE [LARGE SCALE GENOMIC DNA]</scope>
    <source>
        <strain evidence="9 10">CENA21</strain>
    </source>
</reference>
<accession>A0A0M4T6H8</accession>
<evidence type="ECO:0000256" key="4">
    <source>
        <dbReference type="ARBA" id="ARBA00022643"/>
    </source>
</evidence>
<keyword evidence="10" id="KW-1185">Reference proteome</keyword>
<evidence type="ECO:0000256" key="6">
    <source>
        <dbReference type="ARBA" id="ARBA00023033"/>
    </source>
</evidence>
<dbReference type="SUPFAM" id="SSF51679">
    <property type="entry name" value="Bacterial luciferase-like"/>
    <property type="match status" value="1"/>
</dbReference>
<dbReference type="KEGG" id="npz:ACX27_29870"/>
<evidence type="ECO:0000256" key="5">
    <source>
        <dbReference type="ARBA" id="ARBA00023002"/>
    </source>
</evidence>
<feature type="domain" description="Luciferase-like" evidence="8">
    <location>
        <begin position="1"/>
        <end position="323"/>
    </location>
</feature>
<dbReference type="PANTHER" id="PTHR42847">
    <property type="entry name" value="ALKANESULFONATE MONOOXYGENASE"/>
    <property type="match status" value="1"/>
</dbReference>
<dbReference type="PATRIC" id="fig|224013.5.peg.7132"/>
<protein>
    <recommendedName>
        <fullName evidence="2 7">Alkanesulfonate monooxygenase</fullName>
        <ecNumber evidence="2 7">1.14.14.5</ecNumber>
    </recommendedName>
    <alternativeName>
        <fullName evidence="7">FMNH2-dependent aliphatic sulfonate monooxygenase</fullName>
    </alternativeName>
</protein>